<dbReference type="Gene3D" id="3.40.80.10">
    <property type="entry name" value="Peptidoglycan recognition protein-like"/>
    <property type="match status" value="1"/>
</dbReference>
<gene>
    <name evidence="6" type="ORF">ABG768_019911</name>
</gene>
<dbReference type="SMART" id="SM00644">
    <property type="entry name" value="Ami_2"/>
    <property type="match status" value="1"/>
</dbReference>
<keyword evidence="2" id="KW-0391">Immunity</keyword>
<accession>A0AAW2AWK9</accession>
<dbReference type="InterPro" id="IPR015510">
    <property type="entry name" value="PGRP"/>
</dbReference>
<evidence type="ECO:0000259" key="5">
    <source>
        <dbReference type="SMART" id="SM00701"/>
    </source>
</evidence>
<dbReference type="GO" id="GO:0002376">
    <property type="term" value="P:immune system process"/>
    <property type="evidence" value="ECO:0007669"/>
    <property type="project" value="UniProtKB-KW"/>
</dbReference>
<dbReference type="AlphaFoldDB" id="A0AAW2AWK9"/>
<evidence type="ECO:0000313" key="6">
    <source>
        <dbReference type="EMBL" id="KAK9978144.1"/>
    </source>
</evidence>
<evidence type="ECO:0008006" key="8">
    <source>
        <dbReference type="Google" id="ProtNLM"/>
    </source>
</evidence>
<comment type="caution">
    <text evidence="6">The sequence shown here is derived from an EMBL/GenBank/DDBJ whole genome shotgun (WGS) entry which is preliminary data.</text>
</comment>
<feature type="domain" description="N-acetylmuramoyl-L-alanine amidase" evidence="4">
    <location>
        <begin position="287"/>
        <end position="425"/>
    </location>
</feature>
<dbReference type="GO" id="GO:0008270">
    <property type="term" value="F:zinc ion binding"/>
    <property type="evidence" value="ECO:0007669"/>
    <property type="project" value="InterPro"/>
</dbReference>
<dbReference type="PANTHER" id="PTHR11022">
    <property type="entry name" value="PEPTIDOGLYCAN RECOGNITION PROTEIN"/>
    <property type="match status" value="1"/>
</dbReference>
<feature type="domain" description="Peptidoglycan recognition protein family" evidence="5">
    <location>
        <begin position="281"/>
        <end position="419"/>
    </location>
</feature>
<comment type="similarity">
    <text evidence="1">Belongs to the N-acetylmuramoyl-L-alanine amidase 2 family.</text>
</comment>
<dbReference type="PANTHER" id="PTHR11022:SF69">
    <property type="entry name" value="PEPTIDOGLYCAN RECOGNITION PROTEIN 6"/>
    <property type="match status" value="1"/>
</dbReference>
<dbReference type="InterPro" id="IPR036505">
    <property type="entry name" value="Amidase/PGRP_sf"/>
</dbReference>
<evidence type="ECO:0000313" key="7">
    <source>
        <dbReference type="Proteomes" id="UP001479290"/>
    </source>
</evidence>
<proteinExistence type="inferred from homology"/>
<name>A0AAW2AWK9_CULAL</name>
<dbReference type="Proteomes" id="UP001479290">
    <property type="component" value="Unassembled WGS sequence"/>
</dbReference>
<keyword evidence="7" id="KW-1185">Reference proteome</keyword>
<dbReference type="FunFam" id="3.40.80.10:FF:000001">
    <property type="entry name" value="Peptidoglycan recognition protein 1"/>
    <property type="match status" value="1"/>
</dbReference>
<evidence type="ECO:0000259" key="4">
    <source>
        <dbReference type="SMART" id="SM00644"/>
    </source>
</evidence>
<protein>
    <recommendedName>
        <fullName evidence="8">Peptidoglycan recognition protein 6</fullName>
    </recommendedName>
</protein>
<dbReference type="SMART" id="SM00701">
    <property type="entry name" value="PGRP"/>
    <property type="match status" value="1"/>
</dbReference>
<evidence type="ECO:0000256" key="1">
    <source>
        <dbReference type="ARBA" id="ARBA00007553"/>
    </source>
</evidence>
<feature type="chain" id="PRO_5043688289" description="Peptidoglycan recognition protein 6" evidence="3">
    <location>
        <begin position="23"/>
        <end position="442"/>
    </location>
</feature>
<reference evidence="6 7" key="1">
    <citation type="submission" date="2024-05" db="EMBL/GenBank/DDBJ databases">
        <title>A high-quality chromosomal-level genome assembly of Topmouth culter (Culter alburnus).</title>
        <authorList>
            <person name="Zhao H."/>
        </authorList>
    </citation>
    <scope>NUCLEOTIDE SEQUENCE [LARGE SCALE GENOMIC DNA]</scope>
    <source>
        <strain evidence="6">CATC2023</strain>
        <tissue evidence="6">Muscle</tissue>
    </source>
</reference>
<dbReference type="SUPFAM" id="SSF55846">
    <property type="entry name" value="N-acetylmuramoyl-L-alanine amidase-like"/>
    <property type="match status" value="1"/>
</dbReference>
<organism evidence="6 7">
    <name type="scientific">Culter alburnus</name>
    <name type="common">Topmouth culter</name>
    <dbReference type="NCBI Taxonomy" id="194366"/>
    <lineage>
        <taxon>Eukaryota</taxon>
        <taxon>Metazoa</taxon>
        <taxon>Chordata</taxon>
        <taxon>Craniata</taxon>
        <taxon>Vertebrata</taxon>
        <taxon>Euteleostomi</taxon>
        <taxon>Actinopterygii</taxon>
        <taxon>Neopterygii</taxon>
        <taxon>Teleostei</taxon>
        <taxon>Ostariophysi</taxon>
        <taxon>Cypriniformes</taxon>
        <taxon>Xenocyprididae</taxon>
        <taxon>Xenocypridinae</taxon>
        <taxon>Culter</taxon>
    </lineage>
</organism>
<dbReference type="InterPro" id="IPR006619">
    <property type="entry name" value="PGRP_domain_met/bac"/>
</dbReference>
<evidence type="ECO:0000256" key="3">
    <source>
        <dbReference type="SAM" id="SignalP"/>
    </source>
</evidence>
<dbReference type="GO" id="GO:0009253">
    <property type="term" value="P:peptidoglycan catabolic process"/>
    <property type="evidence" value="ECO:0007669"/>
    <property type="project" value="InterPro"/>
</dbReference>
<dbReference type="Pfam" id="PF01510">
    <property type="entry name" value="Amidase_2"/>
    <property type="match status" value="1"/>
</dbReference>
<sequence>MAWHLGLLVSLLVVFSSGFTEATTTRRMDDFISAVERIEAENPGLQMLDVVKGLRKVAGFETNLIKHHLGDLSDARDLVTDPSVISYLSKVIKHSISQLGEEEGVVLTLDGSNVALAPMLLGLEAGLQSTIQSLYPLTLTENLVASFVHHANNEQSSIPLGTKGFWDSIKSPKVYTLSGLPSLATDALIIGGIDGLILGSEFATSDLRELSLSDLLKSYYSYQLNAAGLDAAPRLITRQLLFAVVQAVTVRRNLNESERKRLDDVVNEGFEEFVHVYAGLNGVLQLSSVLPPICLSVPYLFIHHTYRPANPCTTFEQCASEMRSMQRYHQQTNGWSDIGYSFVAGSDGNLYEGRGWNWVGAHTYGYNSRGYGVCFIGDYTSTLPSTSAMNMVRYDFTSCAKNAGRLSSSYSLYGHRQATSTECPGNAFYRQIQTWERYQVKR</sequence>
<dbReference type="InterPro" id="IPR002502">
    <property type="entry name" value="Amidase_domain"/>
</dbReference>
<keyword evidence="3" id="KW-0732">Signal</keyword>
<evidence type="ECO:0000256" key="2">
    <source>
        <dbReference type="ARBA" id="ARBA00022859"/>
    </source>
</evidence>
<feature type="signal peptide" evidence="3">
    <location>
        <begin position="1"/>
        <end position="22"/>
    </location>
</feature>
<dbReference type="CDD" id="cd06583">
    <property type="entry name" value="PGRP"/>
    <property type="match status" value="1"/>
</dbReference>
<dbReference type="EMBL" id="JAWDJR010000003">
    <property type="protein sequence ID" value="KAK9978144.1"/>
    <property type="molecule type" value="Genomic_DNA"/>
</dbReference>
<dbReference type="GO" id="GO:0008745">
    <property type="term" value="F:N-acetylmuramoyl-L-alanine amidase activity"/>
    <property type="evidence" value="ECO:0007669"/>
    <property type="project" value="InterPro"/>
</dbReference>